<dbReference type="PANTHER" id="PTHR45708:SF49">
    <property type="entry name" value="ENDOCHITINASE"/>
    <property type="match status" value="1"/>
</dbReference>
<proteinExistence type="predicted"/>
<feature type="region of interest" description="Disordered" evidence="3">
    <location>
        <begin position="46"/>
        <end position="67"/>
    </location>
</feature>
<keyword evidence="4" id="KW-0812">Transmembrane</keyword>
<keyword evidence="4" id="KW-0472">Membrane</keyword>
<dbReference type="OrthoDB" id="6020543at2759"/>
<keyword evidence="2" id="KW-0326">Glycosidase</keyword>
<evidence type="ECO:0000256" key="2">
    <source>
        <dbReference type="ARBA" id="ARBA00023295"/>
    </source>
</evidence>
<dbReference type="PROSITE" id="PS51910">
    <property type="entry name" value="GH18_2"/>
    <property type="match status" value="1"/>
</dbReference>
<dbReference type="Proteomes" id="UP000193642">
    <property type="component" value="Unassembled WGS sequence"/>
</dbReference>
<evidence type="ECO:0000256" key="1">
    <source>
        <dbReference type="ARBA" id="ARBA00022801"/>
    </source>
</evidence>
<evidence type="ECO:0000313" key="6">
    <source>
        <dbReference type="EMBL" id="ORY42239.1"/>
    </source>
</evidence>
<dbReference type="AlphaFoldDB" id="A0A1Y2C5C8"/>
<sequence>MSKAEPPSTSASRNKRHIIIGVSIAVLAIGSGLTAYFVTKNNTITSPGSEATATPTGNPTTPSPSQRKKLFGYWGQAAVSNGVGPLGMGTRPAPPASQEQKMLRVYCDTGLYDSINLAFLYSFGGGDGSWGIDFGYVGPGNPQGNGFFGRYSVGAGGVVSADTNQTLFAEIGRDITYCQGKGVKVVMAIGGDQSSPYKWSTGDGKRYANLWYNSFLNGTTDATAPRPFGKAVLDGLQLDIETTGQGWIQEMVDFMVTIKKLSPGSIYSIVPECQSGQVKDQDLNTGPVIQDPSVHLDYIIIQYYNNPTCSYPFGFNYATWKTYFKGPIALGLASDESSAITGGFLNPGQLQAVLDMVSSDSQFYGISLYDVSSGSAPFSNYSSTVRSALDGKRVGSGYPAQGARTSQSDWRSACGGQWNYVNQTCGVYPPCNPDNSCSDTNQLCFHFLSKC</sequence>
<comment type="caution">
    <text evidence="6">The sequence shown here is derived from an EMBL/GenBank/DDBJ whole genome shotgun (WGS) entry which is preliminary data.</text>
</comment>
<accession>A0A1Y2C5C8</accession>
<evidence type="ECO:0000256" key="3">
    <source>
        <dbReference type="SAM" id="MobiDB-lite"/>
    </source>
</evidence>
<dbReference type="Gene3D" id="3.20.20.80">
    <property type="entry name" value="Glycosidases"/>
    <property type="match status" value="1"/>
</dbReference>
<keyword evidence="7" id="KW-1185">Reference proteome</keyword>
<organism evidence="6 7">
    <name type="scientific">Rhizoclosmatium globosum</name>
    <dbReference type="NCBI Taxonomy" id="329046"/>
    <lineage>
        <taxon>Eukaryota</taxon>
        <taxon>Fungi</taxon>
        <taxon>Fungi incertae sedis</taxon>
        <taxon>Chytridiomycota</taxon>
        <taxon>Chytridiomycota incertae sedis</taxon>
        <taxon>Chytridiomycetes</taxon>
        <taxon>Chytridiales</taxon>
        <taxon>Chytriomycetaceae</taxon>
        <taxon>Rhizoclosmatium</taxon>
    </lineage>
</organism>
<keyword evidence="1 6" id="KW-0378">Hydrolase</keyword>
<evidence type="ECO:0000256" key="4">
    <source>
        <dbReference type="SAM" id="Phobius"/>
    </source>
</evidence>
<protein>
    <submittedName>
        <fullName evidence="6">Glycoside hydrolase</fullName>
    </submittedName>
</protein>
<dbReference type="GO" id="GO:0005576">
    <property type="term" value="C:extracellular region"/>
    <property type="evidence" value="ECO:0007669"/>
    <property type="project" value="TreeGrafter"/>
</dbReference>
<dbReference type="PANTHER" id="PTHR45708">
    <property type="entry name" value="ENDOCHITINASE"/>
    <property type="match status" value="1"/>
</dbReference>
<evidence type="ECO:0000313" key="7">
    <source>
        <dbReference type="Proteomes" id="UP000193642"/>
    </source>
</evidence>
<dbReference type="EMBL" id="MCGO01000029">
    <property type="protein sequence ID" value="ORY42239.1"/>
    <property type="molecule type" value="Genomic_DNA"/>
</dbReference>
<feature type="compositionally biased region" description="Low complexity" evidence="3">
    <location>
        <begin position="51"/>
        <end position="65"/>
    </location>
</feature>
<dbReference type="GO" id="GO:0004568">
    <property type="term" value="F:chitinase activity"/>
    <property type="evidence" value="ECO:0007669"/>
    <property type="project" value="TreeGrafter"/>
</dbReference>
<name>A0A1Y2C5C8_9FUNG</name>
<keyword evidence="4" id="KW-1133">Transmembrane helix</keyword>
<feature type="transmembrane region" description="Helical" evidence="4">
    <location>
        <begin position="18"/>
        <end position="38"/>
    </location>
</feature>
<dbReference type="GO" id="GO:0005975">
    <property type="term" value="P:carbohydrate metabolic process"/>
    <property type="evidence" value="ECO:0007669"/>
    <property type="project" value="InterPro"/>
</dbReference>
<gene>
    <name evidence="6" type="ORF">BCR33DRAFT_718435</name>
</gene>
<evidence type="ECO:0000259" key="5">
    <source>
        <dbReference type="PROSITE" id="PS51910"/>
    </source>
</evidence>
<dbReference type="InterPro" id="IPR017853">
    <property type="entry name" value="GH"/>
</dbReference>
<feature type="domain" description="GH18" evidence="5">
    <location>
        <begin position="68"/>
        <end position="392"/>
    </location>
</feature>
<dbReference type="SUPFAM" id="SSF51445">
    <property type="entry name" value="(Trans)glycosidases"/>
    <property type="match status" value="1"/>
</dbReference>
<reference evidence="6 7" key="1">
    <citation type="submission" date="2016-07" db="EMBL/GenBank/DDBJ databases">
        <title>Pervasive Adenine N6-methylation of Active Genes in Fungi.</title>
        <authorList>
            <consortium name="DOE Joint Genome Institute"/>
            <person name="Mondo S.J."/>
            <person name="Dannebaum R.O."/>
            <person name="Kuo R.C."/>
            <person name="Labutti K."/>
            <person name="Haridas S."/>
            <person name="Kuo A."/>
            <person name="Salamov A."/>
            <person name="Ahrendt S.R."/>
            <person name="Lipzen A."/>
            <person name="Sullivan W."/>
            <person name="Andreopoulos W.B."/>
            <person name="Clum A."/>
            <person name="Lindquist E."/>
            <person name="Daum C."/>
            <person name="Ramamoorthy G.K."/>
            <person name="Gryganskyi A."/>
            <person name="Culley D."/>
            <person name="Magnuson J.K."/>
            <person name="James T.Y."/>
            <person name="O'Malley M.A."/>
            <person name="Stajich J.E."/>
            <person name="Spatafora J.W."/>
            <person name="Visel A."/>
            <person name="Grigoriev I.V."/>
        </authorList>
    </citation>
    <scope>NUCLEOTIDE SEQUENCE [LARGE SCALE GENOMIC DNA]</scope>
    <source>
        <strain evidence="6 7">JEL800</strain>
    </source>
</reference>
<dbReference type="InterPro" id="IPR001223">
    <property type="entry name" value="Glyco_hydro18_cat"/>
</dbReference>
<dbReference type="InterPro" id="IPR050542">
    <property type="entry name" value="Glycosyl_Hydrlase18_Chitinase"/>
</dbReference>